<sequence>MQVEFLGGAREVGRSALLVDDALLVDYGLMTAEPPQYPVRDPEPDAVVVSHGHLDHVGAVPALLKGDRRPPIHWTPPTGELARTLAEDTLKLRGNSPLCPFGAEHVARLGEVERRHDYSDPFPVAGGIDDGGYEVTLFAAGHIPGSAHVLVDDGETRLLYTGDFHTDDQRLVAGTTARPDADVVVCESTYSDVRHDDRGEVEERFAESVETTLWEGGTVVVPAFAIGRTQELLLVCAAHDIPCYVDGMGKGVTEMLRRYPGFVRDPEALRRAKSHARFVTGRDGQRERIADGNAAIVTTSGMLSGGPAMTYIPQIRSNPVNKVAMTGYQVEGTPGRDLLESGRAEIDGRVMPVSARVEQYDFSAHADRDGLFGFLDSYRDATVIVNHGDRCEAFAADLRADGFDASAPALAGRIEV</sequence>
<dbReference type="RefSeq" id="WP_006114367.1">
    <property type="nucleotide sequence ID" value="NZ_AOJL01000060.1"/>
</dbReference>
<dbReference type="Pfam" id="PF10996">
    <property type="entry name" value="Beta-Casp"/>
    <property type="match status" value="1"/>
</dbReference>
<dbReference type="SMART" id="SM01027">
    <property type="entry name" value="Beta-Casp"/>
    <property type="match status" value="1"/>
</dbReference>
<dbReference type="InterPro" id="IPR022712">
    <property type="entry name" value="Beta_Casp"/>
</dbReference>
<reference evidence="4 5" key="1">
    <citation type="journal article" date="2014" name="PLoS Genet.">
        <title>Phylogenetically driven sequencing of extremely halophilic archaea reveals strategies for static and dynamic osmo-response.</title>
        <authorList>
            <person name="Becker E.A."/>
            <person name="Seitzer P.M."/>
            <person name="Tritt A."/>
            <person name="Larsen D."/>
            <person name="Krusor M."/>
            <person name="Yao A.I."/>
            <person name="Wu D."/>
            <person name="Madern D."/>
            <person name="Eisen J.A."/>
            <person name="Darling A.E."/>
            <person name="Facciotti M.T."/>
        </authorList>
    </citation>
    <scope>NUCLEOTIDE SEQUENCE [LARGE SCALE GENOMIC DNA]</scope>
    <source>
        <strain evidence="4 5">DSM 10284</strain>
    </source>
</reference>
<feature type="domain" description="Metallo-beta-lactamase" evidence="2">
    <location>
        <begin position="13"/>
        <end position="224"/>
    </location>
</feature>
<dbReference type="Pfam" id="PF07521">
    <property type="entry name" value="RMMBL"/>
    <property type="match status" value="1"/>
</dbReference>
<dbReference type="STRING" id="1227466.C464_14150"/>
<evidence type="ECO:0000259" key="2">
    <source>
        <dbReference type="SMART" id="SM00849"/>
    </source>
</evidence>
<dbReference type="OrthoDB" id="40950at2157"/>
<keyword evidence="1" id="KW-0378">Hydrolase</keyword>
<dbReference type="InterPro" id="IPR050698">
    <property type="entry name" value="MBL"/>
</dbReference>
<evidence type="ECO:0000256" key="1">
    <source>
        <dbReference type="ARBA" id="ARBA00022801"/>
    </source>
</evidence>
<name>M0E882_9EURY</name>
<dbReference type="Pfam" id="PF00753">
    <property type="entry name" value="Lactamase_B"/>
    <property type="match status" value="1"/>
</dbReference>
<dbReference type="PATRIC" id="fig|1227466.3.peg.2814"/>
<dbReference type="SMART" id="SM00849">
    <property type="entry name" value="Lactamase_B"/>
    <property type="match status" value="1"/>
</dbReference>
<dbReference type="Gene3D" id="3.60.15.10">
    <property type="entry name" value="Ribonuclease Z/Hydroxyacylglutathione hydrolase-like"/>
    <property type="match status" value="1"/>
</dbReference>
<evidence type="ECO:0000259" key="3">
    <source>
        <dbReference type="SMART" id="SM01027"/>
    </source>
</evidence>
<protein>
    <submittedName>
        <fullName evidence="4">mRNA 3'-end processing factor</fullName>
    </submittedName>
</protein>
<dbReference type="PANTHER" id="PTHR11203:SF52">
    <property type="entry name" value="MRNA 3-END PROCESSING FACTOR"/>
    <property type="match status" value="1"/>
</dbReference>
<dbReference type="SUPFAM" id="SSF56281">
    <property type="entry name" value="Metallo-hydrolase/oxidoreductase"/>
    <property type="match status" value="1"/>
</dbReference>
<dbReference type="GO" id="GO:0016787">
    <property type="term" value="F:hydrolase activity"/>
    <property type="evidence" value="ECO:0007669"/>
    <property type="project" value="UniProtKB-KW"/>
</dbReference>
<dbReference type="GO" id="GO:0004521">
    <property type="term" value="F:RNA endonuclease activity"/>
    <property type="evidence" value="ECO:0007669"/>
    <property type="project" value="TreeGrafter"/>
</dbReference>
<gene>
    <name evidence="4" type="ORF">C464_14150</name>
</gene>
<dbReference type="CDD" id="cd16295">
    <property type="entry name" value="TTHA0252-CPSF-like_MBL-fold"/>
    <property type="match status" value="1"/>
</dbReference>
<dbReference type="InterPro" id="IPR001279">
    <property type="entry name" value="Metallo-B-lactamas"/>
</dbReference>
<dbReference type="InterPro" id="IPR036866">
    <property type="entry name" value="RibonucZ/Hydroxyglut_hydro"/>
</dbReference>
<dbReference type="InterPro" id="IPR011108">
    <property type="entry name" value="RMMBL"/>
</dbReference>
<keyword evidence="5" id="KW-1185">Reference proteome</keyword>
<dbReference type="Gene3D" id="3.40.50.10890">
    <property type="match status" value="1"/>
</dbReference>
<dbReference type="EMBL" id="AOJL01000060">
    <property type="protein sequence ID" value="ELZ43985.1"/>
    <property type="molecule type" value="Genomic_DNA"/>
</dbReference>
<accession>M0E882</accession>
<dbReference type="PANTHER" id="PTHR11203">
    <property type="entry name" value="CLEAVAGE AND POLYADENYLATION SPECIFICITY FACTOR FAMILY MEMBER"/>
    <property type="match status" value="1"/>
</dbReference>
<dbReference type="AlphaFoldDB" id="M0E882"/>
<dbReference type="Proteomes" id="UP000011509">
    <property type="component" value="Unassembled WGS sequence"/>
</dbReference>
<comment type="caution">
    <text evidence="4">The sequence shown here is derived from an EMBL/GenBank/DDBJ whole genome shotgun (WGS) entry which is preliminary data.</text>
</comment>
<feature type="domain" description="Beta-Casp" evidence="3">
    <location>
        <begin position="229"/>
        <end position="338"/>
    </location>
</feature>
<organism evidence="4 5">
    <name type="scientific">Halorubrum coriense DSM 10284</name>
    <dbReference type="NCBI Taxonomy" id="1227466"/>
    <lineage>
        <taxon>Archaea</taxon>
        <taxon>Methanobacteriati</taxon>
        <taxon>Methanobacteriota</taxon>
        <taxon>Stenosarchaea group</taxon>
        <taxon>Halobacteria</taxon>
        <taxon>Halobacteriales</taxon>
        <taxon>Haloferacaceae</taxon>
        <taxon>Halorubrum</taxon>
    </lineage>
</organism>
<evidence type="ECO:0000313" key="5">
    <source>
        <dbReference type="Proteomes" id="UP000011509"/>
    </source>
</evidence>
<proteinExistence type="predicted"/>
<evidence type="ECO:0000313" key="4">
    <source>
        <dbReference type="EMBL" id="ELZ43985.1"/>
    </source>
</evidence>